<dbReference type="Proteomes" id="UP000799324">
    <property type="component" value="Unassembled WGS sequence"/>
</dbReference>
<protein>
    <recommendedName>
        <fullName evidence="2">PKD domain-containing protein</fullName>
    </recommendedName>
</protein>
<evidence type="ECO:0000313" key="3">
    <source>
        <dbReference type="EMBL" id="KAF2649963.1"/>
    </source>
</evidence>
<proteinExistence type="predicted"/>
<dbReference type="InterPro" id="IPR013783">
    <property type="entry name" value="Ig-like_fold"/>
</dbReference>
<keyword evidence="4" id="KW-1185">Reference proteome</keyword>
<organism evidence="3 4">
    <name type="scientific">Lophiostoma macrostomum CBS 122681</name>
    <dbReference type="NCBI Taxonomy" id="1314788"/>
    <lineage>
        <taxon>Eukaryota</taxon>
        <taxon>Fungi</taxon>
        <taxon>Dikarya</taxon>
        <taxon>Ascomycota</taxon>
        <taxon>Pezizomycotina</taxon>
        <taxon>Dothideomycetes</taxon>
        <taxon>Pleosporomycetidae</taxon>
        <taxon>Pleosporales</taxon>
        <taxon>Lophiostomataceae</taxon>
        <taxon>Lophiostoma</taxon>
    </lineage>
</organism>
<feature type="domain" description="PKD" evidence="2">
    <location>
        <begin position="575"/>
        <end position="657"/>
    </location>
</feature>
<dbReference type="Pfam" id="PF00801">
    <property type="entry name" value="PKD"/>
    <property type="match status" value="1"/>
</dbReference>
<dbReference type="Gene3D" id="2.60.40.10">
    <property type="entry name" value="Immunoglobulins"/>
    <property type="match status" value="1"/>
</dbReference>
<feature type="signal peptide" evidence="1">
    <location>
        <begin position="1"/>
        <end position="25"/>
    </location>
</feature>
<evidence type="ECO:0000313" key="4">
    <source>
        <dbReference type="Proteomes" id="UP000799324"/>
    </source>
</evidence>
<dbReference type="InterPro" id="IPR000601">
    <property type="entry name" value="PKD_dom"/>
</dbReference>
<dbReference type="AlphaFoldDB" id="A0A6A6STP0"/>
<evidence type="ECO:0000259" key="2">
    <source>
        <dbReference type="Pfam" id="PF00801"/>
    </source>
</evidence>
<dbReference type="InterPro" id="IPR035986">
    <property type="entry name" value="PKD_dom_sf"/>
</dbReference>
<feature type="chain" id="PRO_5025374252" description="PKD domain-containing protein" evidence="1">
    <location>
        <begin position="26"/>
        <end position="670"/>
    </location>
</feature>
<sequence length="670" mass="73377">MNQPISTYKWMQSAIFLLILPLASLQSPTPAAECITLGTSGPMQITSDCIDPTYNFPIVDSETDEDSPIQHRKVSGHFNGTGIDFNIYMPEKARWGGKFFQLSYPTQNATADPETVAFAADSSAYAIQATGALGYRADAALAKFSRGVARVYYQQDPSLRIYGYLYGGSGGSFTTIGAMENTFGVWDSAVALIQAPLSANLTIGPSALWVDFPGGTGDPLTSLNETGRAVLEEVTALGLQLKVWEDFEGVGQNRSNPSGTGLADIIRLLAVPQIRGVDPTYSDDFWSQPGYLGTEKSPLGDIFRNALVEFNTTVQQVETDSEGTPIEIILDDTPPFIITKGPEFTIITERGKIGQFTGILDAGTNRASIQPGSNTTVLAAMAKGTQIQIDNRWNLAIRGYHRHQVPTDRSFYAYDYLRYSNGEPRYPQREVMLAPIISRATSGGGTHTGNITAKLIVMDNMLDYDAFPWHADWYKSKVQQALGDRFSDNYRLHFSDNADHSMYTLPQAQTARLIDFRGLYEQYLRDLSAWVEKAVTPPDGTKYSVDNGQVVLPLTAASRRSIQPIVDLTFGGESHIQVSVGQNVTFTVHAEVPPATGAIVSLEWDFYGVGDYVQQHAIQVGPVVDVEVTHIYDATGFYLPSVRVASQRTGDQDTSFARVLNIGRARVTVK</sequence>
<dbReference type="OrthoDB" id="2580675at2759"/>
<gene>
    <name evidence="3" type="ORF">K491DRAFT_721201</name>
</gene>
<accession>A0A6A6STP0</accession>
<reference evidence="3" key="1">
    <citation type="journal article" date="2020" name="Stud. Mycol.">
        <title>101 Dothideomycetes genomes: a test case for predicting lifestyles and emergence of pathogens.</title>
        <authorList>
            <person name="Haridas S."/>
            <person name="Albert R."/>
            <person name="Binder M."/>
            <person name="Bloem J."/>
            <person name="Labutti K."/>
            <person name="Salamov A."/>
            <person name="Andreopoulos B."/>
            <person name="Baker S."/>
            <person name="Barry K."/>
            <person name="Bills G."/>
            <person name="Bluhm B."/>
            <person name="Cannon C."/>
            <person name="Castanera R."/>
            <person name="Culley D."/>
            <person name="Daum C."/>
            <person name="Ezra D."/>
            <person name="Gonzalez J."/>
            <person name="Henrissat B."/>
            <person name="Kuo A."/>
            <person name="Liang C."/>
            <person name="Lipzen A."/>
            <person name="Lutzoni F."/>
            <person name="Magnuson J."/>
            <person name="Mondo S."/>
            <person name="Nolan M."/>
            <person name="Ohm R."/>
            <person name="Pangilinan J."/>
            <person name="Park H.-J."/>
            <person name="Ramirez L."/>
            <person name="Alfaro M."/>
            <person name="Sun H."/>
            <person name="Tritt A."/>
            <person name="Yoshinaga Y."/>
            <person name="Zwiers L.-H."/>
            <person name="Turgeon B."/>
            <person name="Goodwin S."/>
            <person name="Spatafora J."/>
            <person name="Crous P."/>
            <person name="Grigoriev I."/>
        </authorList>
    </citation>
    <scope>NUCLEOTIDE SEQUENCE</scope>
    <source>
        <strain evidence="3">CBS 122681</strain>
    </source>
</reference>
<name>A0A6A6STP0_9PLEO</name>
<keyword evidence="1" id="KW-0732">Signal</keyword>
<evidence type="ECO:0000256" key="1">
    <source>
        <dbReference type="SAM" id="SignalP"/>
    </source>
</evidence>
<dbReference type="EMBL" id="MU004472">
    <property type="protein sequence ID" value="KAF2649963.1"/>
    <property type="molecule type" value="Genomic_DNA"/>
</dbReference>
<dbReference type="SUPFAM" id="SSF49299">
    <property type="entry name" value="PKD domain"/>
    <property type="match status" value="1"/>
</dbReference>